<gene>
    <name evidence="6" type="ORF">FF38_02374</name>
</gene>
<dbReference type="AlphaFoldDB" id="A0A0L0CAL6"/>
<sequence length="385" mass="43223">MGCATTTVKIASIIFNIFLAIISIAGIILISFNPDYFREELSIGYYTTLSLCVIFAFLGIFATIRESVCLTATCAVFLLALTLINIAIAIIGINSGEHNGVEMVNKAWETNTMDELQIHHDCCGKTSSNDYVLMNKPIPDSCYADQDNSDIHNLFTEGCSEKMVTYYEEESYRFAILSWICVAFELLGIGLIALSVYELNSSKPGTFEHVAIVVQIFIGSFVILTSFLGCIGACRHSSSLIWSYAMCMVFLLAFQIYIIVAAHSTDYVENARNNFNNLWSNYTLNAEQIIETEKKYQCCGKNGSQDYILMGRSIPKNCYENEERLPINLFTENCLDIVERNASKSGRIGLAIKWILFFLELCALGLSSLMGINLRNTHRREQFRN</sequence>
<dbReference type="PANTHER" id="PTHR19282:SF482">
    <property type="entry name" value="FI23944P1-RELATED"/>
    <property type="match status" value="1"/>
</dbReference>
<dbReference type="Pfam" id="PF00335">
    <property type="entry name" value="Tetraspanin"/>
    <property type="match status" value="1"/>
</dbReference>
<dbReference type="PANTHER" id="PTHR19282">
    <property type="entry name" value="TETRASPANIN"/>
    <property type="match status" value="1"/>
</dbReference>
<keyword evidence="2 5" id="KW-0812">Transmembrane</keyword>
<evidence type="ECO:0000256" key="1">
    <source>
        <dbReference type="ARBA" id="ARBA00004141"/>
    </source>
</evidence>
<dbReference type="OMA" id="PASCYNG"/>
<evidence type="ECO:0000313" key="7">
    <source>
        <dbReference type="Proteomes" id="UP000037069"/>
    </source>
</evidence>
<dbReference type="InterPro" id="IPR008952">
    <property type="entry name" value="Tetraspanin_EC2_sf"/>
</dbReference>
<dbReference type="Gene3D" id="1.10.1450.10">
    <property type="entry name" value="Tetraspanin"/>
    <property type="match status" value="2"/>
</dbReference>
<keyword evidence="4 5" id="KW-0472">Membrane</keyword>
<feature type="transmembrane region" description="Helical" evidence="5">
    <location>
        <begin position="12"/>
        <end position="32"/>
    </location>
</feature>
<feature type="transmembrane region" description="Helical" evidence="5">
    <location>
        <begin position="241"/>
        <end position="260"/>
    </location>
</feature>
<dbReference type="Proteomes" id="UP000037069">
    <property type="component" value="Unassembled WGS sequence"/>
</dbReference>
<dbReference type="EMBL" id="JRES01000678">
    <property type="protein sequence ID" value="KNC29297.1"/>
    <property type="molecule type" value="Genomic_DNA"/>
</dbReference>
<organism evidence="6 7">
    <name type="scientific">Lucilia cuprina</name>
    <name type="common">Green bottle fly</name>
    <name type="synonym">Australian sheep blowfly</name>
    <dbReference type="NCBI Taxonomy" id="7375"/>
    <lineage>
        <taxon>Eukaryota</taxon>
        <taxon>Metazoa</taxon>
        <taxon>Ecdysozoa</taxon>
        <taxon>Arthropoda</taxon>
        <taxon>Hexapoda</taxon>
        <taxon>Insecta</taxon>
        <taxon>Pterygota</taxon>
        <taxon>Neoptera</taxon>
        <taxon>Endopterygota</taxon>
        <taxon>Diptera</taxon>
        <taxon>Brachycera</taxon>
        <taxon>Muscomorpha</taxon>
        <taxon>Oestroidea</taxon>
        <taxon>Calliphoridae</taxon>
        <taxon>Luciliinae</taxon>
        <taxon>Lucilia</taxon>
    </lineage>
</organism>
<proteinExistence type="predicted"/>
<name>A0A0L0CAL6_LUCCU</name>
<keyword evidence="7" id="KW-1185">Reference proteome</keyword>
<dbReference type="PRINTS" id="PR00259">
    <property type="entry name" value="TMFOUR"/>
</dbReference>
<dbReference type="OrthoDB" id="6361633at2759"/>
<protein>
    <submittedName>
        <fullName evidence="6">Protein late bloomer</fullName>
    </submittedName>
</protein>
<feature type="transmembrane region" description="Helical" evidence="5">
    <location>
        <begin position="209"/>
        <end position="234"/>
    </location>
</feature>
<evidence type="ECO:0000313" key="6">
    <source>
        <dbReference type="EMBL" id="KNC29297.1"/>
    </source>
</evidence>
<dbReference type="GO" id="GO:0005886">
    <property type="term" value="C:plasma membrane"/>
    <property type="evidence" value="ECO:0007669"/>
    <property type="project" value="TreeGrafter"/>
</dbReference>
<evidence type="ECO:0000256" key="5">
    <source>
        <dbReference type="SAM" id="Phobius"/>
    </source>
</evidence>
<reference evidence="6 7" key="1">
    <citation type="journal article" date="2015" name="Nat. Commun.">
        <title>Lucilia cuprina genome unlocks parasitic fly biology to underpin future interventions.</title>
        <authorList>
            <person name="Anstead C.A."/>
            <person name="Korhonen P.K."/>
            <person name="Young N.D."/>
            <person name="Hall R.S."/>
            <person name="Jex A.R."/>
            <person name="Murali S.C."/>
            <person name="Hughes D.S."/>
            <person name="Lee S.F."/>
            <person name="Perry T."/>
            <person name="Stroehlein A.J."/>
            <person name="Ansell B.R."/>
            <person name="Breugelmans B."/>
            <person name="Hofmann A."/>
            <person name="Qu J."/>
            <person name="Dugan S."/>
            <person name="Lee S.L."/>
            <person name="Chao H."/>
            <person name="Dinh H."/>
            <person name="Han Y."/>
            <person name="Doddapaneni H.V."/>
            <person name="Worley K.C."/>
            <person name="Muzny D.M."/>
            <person name="Ioannidis P."/>
            <person name="Waterhouse R.M."/>
            <person name="Zdobnov E.M."/>
            <person name="James P.J."/>
            <person name="Bagnall N.H."/>
            <person name="Kotze A.C."/>
            <person name="Gibbs R.A."/>
            <person name="Richards S."/>
            <person name="Batterham P."/>
            <person name="Gasser R.B."/>
        </authorList>
    </citation>
    <scope>NUCLEOTIDE SEQUENCE [LARGE SCALE GENOMIC DNA]</scope>
    <source>
        <strain evidence="6 7">LS</strain>
        <tissue evidence="6">Full body</tissue>
    </source>
</reference>
<dbReference type="CDD" id="cd03127">
    <property type="entry name" value="tetraspanin_LEL"/>
    <property type="match status" value="2"/>
</dbReference>
<evidence type="ECO:0000256" key="3">
    <source>
        <dbReference type="ARBA" id="ARBA00022989"/>
    </source>
</evidence>
<feature type="transmembrane region" description="Helical" evidence="5">
    <location>
        <begin position="44"/>
        <end position="64"/>
    </location>
</feature>
<comment type="caution">
    <text evidence="6">The sequence shown here is derived from an EMBL/GenBank/DDBJ whole genome shotgun (WGS) entry which is preliminary data.</text>
</comment>
<feature type="transmembrane region" description="Helical" evidence="5">
    <location>
        <begin position="354"/>
        <end position="374"/>
    </location>
</feature>
<feature type="transmembrane region" description="Helical" evidence="5">
    <location>
        <begin position="70"/>
        <end position="93"/>
    </location>
</feature>
<comment type="subcellular location">
    <subcellularLocation>
        <location evidence="1">Membrane</location>
        <topology evidence="1">Multi-pass membrane protein</topology>
    </subcellularLocation>
</comment>
<dbReference type="SUPFAM" id="SSF48652">
    <property type="entry name" value="Tetraspanin"/>
    <property type="match status" value="2"/>
</dbReference>
<feature type="transmembrane region" description="Helical" evidence="5">
    <location>
        <begin position="172"/>
        <end position="197"/>
    </location>
</feature>
<accession>A0A0L0CAL6</accession>
<dbReference type="InterPro" id="IPR018499">
    <property type="entry name" value="Tetraspanin/Peripherin"/>
</dbReference>
<evidence type="ECO:0000256" key="4">
    <source>
        <dbReference type="ARBA" id="ARBA00023136"/>
    </source>
</evidence>
<keyword evidence="3 5" id="KW-1133">Transmembrane helix</keyword>
<evidence type="ECO:0000256" key="2">
    <source>
        <dbReference type="ARBA" id="ARBA00022692"/>
    </source>
</evidence>